<proteinExistence type="predicted"/>
<dbReference type="EMBL" id="JADQCH020000001">
    <property type="protein sequence ID" value="MEY2344311.1"/>
    <property type="molecule type" value="Genomic_DNA"/>
</dbReference>
<name>A0ABD5LUT3_PROMI</name>
<dbReference type="AlphaFoldDB" id="A0ABD5LUT3"/>
<sequence length="72" mass="8312">MVDLAEVEIKYGFPLFSKPSSVVNLGKNEKIVISDIWAFWDYVIKKRVMIVKERIFKVTSRTGKTLLYNSGN</sequence>
<accession>A0ABD5LUT3</accession>
<protein>
    <recommendedName>
        <fullName evidence="2">Phage protein</fullName>
    </recommendedName>
</protein>
<comment type="caution">
    <text evidence="1">The sequence shown here is derived from an EMBL/GenBank/DDBJ whole genome shotgun (WGS) entry which is preliminary data.</text>
</comment>
<evidence type="ECO:0008006" key="2">
    <source>
        <dbReference type="Google" id="ProtNLM"/>
    </source>
</evidence>
<organism evidence="1">
    <name type="scientific">Proteus mirabilis</name>
    <dbReference type="NCBI Taxonomy" id="584"/>
    <lineage>
        <taxon>Bacteria</taxon>
        <taxon>Pseudomonadati</taxon>
        <taxon>Pseudomonadota</taxon>
        <taxon>Gammaproteobacteria</taxon>
        <taxon>Enterobacterales</taxon>
        <taxon>Morganellaceae</taxon>
        <taxon>Proteus</taxon>
    </lineage>
</organism>
<evidence type="ECO:0000313" key="1">
    <source>
        <dbReference type="EMBL" id="MEY2344311.1"/>
    </source>
</evidence>
<gene>
    <name evidence="1" type="ORF">I3679_009845</name>
</gene>
<reference evidence="1" key="1">
    <citation type="submission" date="2021-05" db="EMBL/GenBank/DDBJ databases">
        <title>First report of NDM-5 and VEB-6 producing Proteus mirabilis isolated from blood of a sepsis patient in Kolkata, India.</title>
        <authorList>
            <person name="Halder G."/>
            <person name="Chaudhuri B."/>
            <person name="Dutta S."/>
        </authorList>
    </citation>
    <scope>NUCLEOTIDE SEQUENCE [LARGE SCALE GENOMIC DNA]</scope>
    <source>
        <strain evidence="1">7049</strain>
    </source>
</reference>